<evidence type="ECO:0000256" key="1">
    <source>
        <dbReference type="SAM" id="Phobius"/>
    </source>
</evidence>
<gene>
    <name evidence="2" type="ORF">SAMN05216516_12017</name>
</gene>
<reference evidence="3" key="1">
    <citation type="submission" date="2016-10" db="EMBL/GenBank/DDBJ databases">
        <authorList>
            <person name="Varghese N."/>
            <person name="Submissions S."/>
        </authorList>
    </citation>
    <scope>NUCLEOTIDE SEQUENCE [LARGE SCALE GENOMIC DNA]</scope>
    <source>
        <strain evidence="3">N6PO6</strain>
    </source>
</reference>
<organism evidence="2 3">
    <name type="scientific">Izhakiella capsodis</name>
    <dbReference type="NCBI Taxonomy" id="1367852"/>
    <lineage>
        <taxon>Bacteria</taxon>
        <taxon>Pseudomonadati</taxon>
        <taxon>Pseudomonadota</taxon>
        <taxon>Gammaproteobacteria</taxon>
        <taxon>Enterobacterales</taxon>
        <taxon>Erwiniaceae</taxon>
        <taxon>Izhakiella</taxon>
    </lineage>
</organism>
<dbReference type="Proteomes" id="UP000242222">
    <property type="component" value="Unassembled WGS sequence"/>
</dbReference>
<evidence type="ECO:0000313" key="3">
    <source>
        <dbReference type="Proteomes" id="UP000242222"/>
    </source>
</evidence>
<feature type="transmembrane region" description="Helical" evidence="1">
    <location>
        <begin position="6"/>
        <end position="26"/>
    </location>
</feature>
<name>A0A1I5BQA3_9GAMM</name>
<dbReference type="AlphaFoldDB" id="A0A1I5BQA3"/>
<keyword evidence="1" id="KW-0812">Transmembrane</keyword>
<evidence type="ECO:0000313" key="2">
    <source>
        <dbReference type="EMBL" id="SFN76872.1"/>
    </source>
</evidence>
<keyword evidence="1" id="KW-0472">Membrane</keyword>
<dbReference type="EMBL" id="FOVC01000020">
    <property type="protein sequence ID" value="SFN76872.1"/>
    <property type="molecule type" value="Genomic_DNA"/>
</dbReference>
<proteinExistence type="predicted"/>
<dbReference type="STRING" id="1367852.SAMN05216516_12017"/>
<keyword evidence="3" id="KW-1185">Reference proteome</keyword>
<sequence>MAYFAWTGIMLNIVIAAWLTWNCLLLPTLEATSITRWYWAISRKHSVVKPAKTWAHIWMSNFHLFGRDFDSMSNRLGRWDGIGKWTVYSGEEE</sequence>
<protein>
    <submittedName>
        <fullName evidence="2">Uncharacterized protein</fullName>
    </submittedName>
</protein>
<keyword evidence="1" id="KW-1133">Transmembrane helix</keyword>
<dbReference type="RefSeq" id="WP_092880220.1">
    <property type="nucleotide sequence ID" value="NZ_FOVC01000020.1"/>
</dbReference>
<accession>A0A1I5BQA3</accession>